<name>A0AAV7QZK6_PLEWA</name>
<protein>
    <submittedName>
        <fullName evidence="2">Uncharacterized protein</fullName>
    </submittedName>
</protein>
<evidence type="ECO:0000313" key="2">
    <source>
        <dbReference type="EMBL" id="KAJ1143898.1"/>
    </source>
</evidence>
<proteinExistence type="predicted"/>
<feature type="region of interest" description="Disordered" evidence="1">
    <location>
        <begin position="1"/>
        <end position="87"/>
    </location>
</feature>
<keyword evidence="3" id="KW-1185">Reference proteome</keyword>
<dbReference type="Proteomes" id="UP001066276">
    <property type="component" value="Chromosome 6"/>
</dbReference>
<sequence>MRRRGSHLNPRRNPSTTAGFPTRTPTTSSRDPAGWQRVSKENDLQGGRSRVPSARRPALLRTGGAQFGRSRGVSRCSGPPASRGDPP</sequence>
<evidence type="ECO:0000313" key="3">
    <source>
        <dbReference type="Proteomes" id="UP001066276"/>
    </source>
</evidence>
<feature type="compositionally biased region" description="Basic residues" evidence="1">
    <location>
        <begin position="1"/>
        <end position="10"/>
    </location>
</feature>
<dbReference type="EMBL" id="JANPWB010000010">
    <property type="protein sequence ID" value="KAJ1143898.1"/>
    <property type="molecule type" value="Genomic_DNA"/>
</dbReference>
<feature type="compositionally biased region" description="Low complexity" evidence="1">
    <location>
        <begin position="16"/>
        <end position="30"/>
    </location>
</feature>
<dbReference type="AlphaFoldDB" id="A0AAV7QZK6"/>
<accession>A0AAV7QZK6</accession>
<reference evidence="2" key="1">
    <citation type="journal article" date="2022" name="bioRxiv">
        <title>Sequencing and chromosome-scale assembly of the giantPleurodeles waltlgenome.</title>
        <authorList>
            <person name="Brown T."/>
            <person name="Elewa A."/>
            <person name="Iarovenko S."/>
            <person name="Subramanian E."/>
            <person name="Araus A.J."/>
            <person name="Petzold A."/>
            <person name="Susuki M."/>
            <person name="Suzuki K.-i.T."/>
            <person name="Hayashi T."/>
            <person name="Toyoda A."/>
            <person name="Oliveira C."/>
            <person name="Osipova E."/>
            <person name="Leigh N.D."/>
            <person name="Simon A."/>
            <person name="Yun M.H."/>
        </authorList>
    </citation>
    <scope>NUCLEOTIDE SEQUENCE</scope>
    <source>
        <strain evidence="2">20211129_DDA</strain>
        <tissue evidence="2">Liver</tissue>
    </source>
</reference>
<gene>
    <name evidence="2" type="ORF">NDU88_010200</name>
</gene>
<comment type="caution">
    <text evidence="2">The sequence shown here is derived from an EMBL/GenBank/DDBJ whole genome shotgun (WGS) entry which is preliminary data.</text>
</comment>
<organism evidence="2 3">
    <name type="scientific">Pleurodeles waltl</name>
    <name type="common">Iberian ribbed newt</name>
    <dbReference type="NCBI Taxonomy" id="8319"/>
    <lineage>
        <taxon>Eukaryota</taxon>
        <taxon>Metazoa</taxon>
        <taxon>Chordata</taxon>
        <taxon>Craniata</taxon>
        <taxon>Vertebrata</taxon>
        <taxon>Euteleostomi</taxon>
        <taxon>Amphibia</taxon>
        <taxon>Batrachia</taxon>
        <taxon>Caudata</taxon>
        <taxon>Salamandroidea</taxon>
        <taxon>Salamandridae</taxon>
        <taxon>Pleurodelinae</taxon>
        <taxon>Pleurodeles</taxon>
    </lineage>
</organism>
<evidence type="ECO:0000256" key="1">
    <source>
        <dbReference type="SAM" id="MobiDB-lite"/>
    </source>
</evidence>